<evidence type="ECO:0000313" key="2">
    <source>
        <dbReference type="EMBL" id="JAD82573.1"/>
    </source>
</evidence>
<evidence type="ECO:0000256" key="1">
    <source>
        <dbReference type="SAM" id="Phobius"/>
    </source>
</evidence>
<proteinExistence type="predicted"/>
<keyword evidence="1" id="KW-0472">Membrane</keyword>
<organism evidence="2">
    <name type="scientific">Arundo donax</name>
    <name type="common">Giant reed</name>
    <name type="synonym">Donax arundinaceus</name>
    <dbReference type="NCBI Taxonomy" id="35708"/>
    <lineage>
        <taxon>Eukaryota</taxon>
        <taxon>Viridiplantae</taxon>
        <taxon>Streptophyta</taxon>
        <taxon>Embryophyta</taxon>
        <taxon>Tracheophyta</taxon>
        <taxon>Spermatophyta</taxon>
        <taxon>Magnoliopsida</taxon>
        <taxon>Liliopsida</taxon>
        <taxon>Poales</taxon>
        <taxon>Poaceae</taxon>
        <taxon>PACMAD clade</taxon>
        <taxon>Arundinoideae</taxon>
        <taxon>Arundineae</taxon>
        <taxon>Arundo</taxon>
    </lineage>
</organism>
<protein>
    <submittedName>
        <fullName evidence="2">Uncharacterized protein</fullName>
    </submittedName>
</protein>
<keyword evidence="1" id="KW-1133">Transmembrane helix</keyword>
<dbReference type="AlphaFoldDB" id="A0A0A9D7B0"/>
<keyword evidence="1" id="KW-0812">Transmembrane</keyword>
<sequence>MKQNLSESIKTRCKNHAKLLFKWDWTVQIVYGVMGIYFLTASAFTFSLFSQVQKH</sequence>
<reference evidence="2" key="1">
    <citation type="submission" date="2014-09" db="EMBL/GenBank/DDBJ databases">
        <authorList>
            <person name="Magalhaes I.L.F."/>
            <person name="Oliveira U."/>
            <person name="Santos F.R."/>
            <person name="Vidigal T.H.D.A."/>
            <person name="Brescovit A.D."/>
            <person name="Santos A.J."/>
        </authorList>
    </citation>
    <scope>NUCLEOTIDE SEQUENCE</scope>
    <source>
        <tissue evidence="2">Shoot tissue taken approximately 20 cm above the soil surface</tissue>
    </source>
</reference>
<dbReference type="EMBL" id="GBRH01215322">
    <property type="protein sequence ID" value="JAD82573.1"/>
    <property type="molecule type" value="Transcribed_RNA"/>
</dbReference>
<accession>A0A0A9D7B0</accession>
<reference evidence="2" key="2">
    <citation type="journal article" date="2015" name="Data Brief">
        <title>Shoot transcriptome of the giant reed, Arundo donax.</title>
        <authorList>
            <person name="Barrero R.A."/>
            <person name="Guerrero F.D."/>
            <person name="Moolhuijzen P."/>
            <person name="Goolsby J.A."/>
            <person name="Tidwell J."/>
            <person name="Bellgard S.E."/>
            <person name="Bellgard M.I."/>
        </authorList>
    </citation>
    <scope>NUCLEOTIDE SEQUENCE</scope>
    <source>
        <tissue evidence="2">Shoot tissue taken approximately 20 cm above the soil surface</tissue>
    </source>
</reference>
<feature type="transmembrane region" description="Helical" evidence="1">
    <location>
        <begin position="29"/>
        <end position="49"/>
    </location>
</feature>
<name>A0A0A9D7B0_ARUDO</name>